<evidence type="ECO:0000313" key="3">
    <source>
        <dbReference type="Ensembl" id="ENSCINP00000032903.1"/>
    </source>
</evidence>
<evidence type="ECO:0000313" key="4">
    <source>
        <dbReference type="Proteomes" id="UP000008144"/>
    </source>
</evidence>
<keyword evidence="2" id="KW-1133">Transmembrane helix</keyword>
<dbReference type="HOGENOM" id="CLU_2048876_0_0_1"/>
<evidence type="ECO:0000256" key="2">
    <source>
        <dbReference type="SAM" id="Phobius"/>
    </source>
</evidence>
<dbReference type="AlphaFoldDB" id="H2XTB9"/>
<keyword evidence="2" id="KW-0472">Membrane</keyword>
<feature type="region of interest" description="Disordered" evidence="1">
    <location>
        <begin position="37"/>
        <end position="65"/>
    </location>
</feature>
<dbReference type="Ensembl" id="ENSCINT00000033205.1">
    <property type="protein sequence ID" value="ENSCINP00000032903.1"/>
    <property type="gene ID" value="ENSCING00000024907.1"/>
</dbReference>
<proteinExistence type="predicted"/>
<keyword evidence="4" id="KW-1185">Reference proteome</keyword>
<sequence length="120" mass="13752">MSSVVKAVVFQFLSGIKDSILGVVLIYSLDKNIQNHQRKQQQKAQEENKLNIRRTSSSVENGGKRKNPRVLGRICMSSALASFVWISIWIFSVYVLPMLHYYTKVGGNVKQNFLMNKFKK</sequence>
<reference evidence="4" key="1">
    <citation type="journal article" date="2002" name="Science">
        <title>The draft genome of Ciona intestinalis: insights into chordate and vertebrate origins.</title>
        <authorList>
            <person name="Dehal P."/>
            <person name="Satou Y."/>
            <person name="Campbell R.K."/>
            <person name="Chapman J."/>
            <person name="Degnan B."/>
            <person name="De Tomaso A."/>
            <person name="Davidson B."/>
            <person name="Di Gregorio A."/>
            <person name="Gelpke M."/>
            <person name="Goodstein D.M."/>
            <person name="Harafuji N."/>
            <person name="Hastings K.E."/>
            <person name="Ho I."/>
            <person name="Hotta K."/>
            <person name="Huang W."/>
            <person name="Kawashima T."/>
            <person name="Lemaire P."/>
            <person name="Martinez D."/>
            <person name="Meinertzhagen I.A."/>
            <person name="Necula S."/>
            <person name="Nonaka M."/>
            <person name="Putnam N."/>
            <person name="Rash S."/>
            <person name="Saiga H."/>
            <person name="Satake M."/>
            <person name="Terry A."/>
            <person name="Yamada L."/>
            <person name="Wang H.G."/>
            <person name="Awazu S."/>
            <person name="Azumi K."/>
            <person name="Boore J."/>
            <person name="Branno M."/>
            <person name="Chin-Bow S."/>
            <person name="DeSantis R."/>
            <person name="Doyle S."/>
            <person name="Francino P."/>
            <person name="Keys D.N."/>
            <person name="Haga S."/>
            <person name="Hayashi H."/>
            <person name="Hino K."/>
            <person name="Imai K.S."/>
            <person name="Inaba K."/>
            <person name="Kano S."/>
            <person name="Kobayashi K."/>
            <person name="Kobayashi M."/>
            <person name="Lee B.I."/>
            <person name="Makabe K.W."/>
            <person name="Manohar C."/>
            <person name="Matassi G."/>
            <person name="Medina M."/>
            <person name="Mochizuki Y."/>
            <person name="Mount S."/>
            <person name="Morishita T."/>
            <person name="Miura S."/>
            <person name="Nakayama A."/>
            <person name="Nishizaka S."/>
            <person name="Nomoto H."/>
            <person name="Ohta F."/>
            <person name="Oishi K."/>
            <person name="Rigoutsos I."/>
            <person name="Sano M."/>
            <person name="Sasaki A."/>
            <person name="Sasakura Y."/>
            <person name="Shoguchi E."/>
            <person name="Shin-i T."/>
            <person name="Spagnuolo A."/>
            <person name="Stainier D."/>
            <person name="Suzuki M.M."/>
            <person name="Tassy O."/>
            <person name="Takatori N."/>
            <person name="Tokuoka M."/>
            <person name="Yagi K."/>
            <person name="Yoshizaki F."/>
            <person name="Wada S."/>
            <person name="Zhang C."/>
            <person name="Hyatt P.D."/>
            <person name="Larimer F."/>
            <person name="Detter C."/>
            <person name="Doggett N."/>
            <person name="Glavina T."/>
            <person name="Hawkins T."/>
            <person name="Richardson P."/>
            <person name="Lucas S."/>
            <person name="Kohara Y."/>
            <person name="Levine M."/>
            <person name="Satoh N."/>
            <person name="Rokhsar D.S."/>
        </authorList>
    </citation>
    <scope>NUCLEOTIDE SEQUENCE [LARGE SCALE GENOMIC DNA]</scope>
</reference>
<dbReference type="GeneTree" id="ENSGT00390000018633"/>
<reference evidence="3" key="4">
    <citation type="submission" date="2025-09" db="UniProtKB">
        <authorList>
            <consortium name="Ensembl"/>
        </authorList>
    </citation>
    <scope>IDENTIFICATION</scope>
</reference>
<feature type="transmembrane region" description="Helical" evidence="2">
    <location>
        <begin position="74"/>
        <end position="96"/>
    </location>
</feature>
<reference evidence="3" key="3">
    <citation type="submission" date="2025-08" db="UniProtKB">
        <authorList>
            <consortium name="Ensembl"/>
        </authorList>
    </citation>
    <scope>IDENTIFICATION</scope>
</reference>
<evidence type="ECO:0000256" key="1">
    <source>
        <dbReference type="SAM" id="MobiDB-lite"/>
    </source>
</evidence>
<dbReference type="EMBL" id="EAAA01000706">
    <property type="status" value="NOT_ANNOTATED_CDS"/>
    <property type="molecule type" value="Genomic_DNA"/>
</dbReference>
<organism evidence="3 4">
    <name type="scientific">Ciona intestinalis</name>
    <name type="common">Transparent sea squirt</name>
    <name type="synonym">Ascidia intestinalis</name>
    <dbReference type="NCBI Taxonomy" id="7719"/>
    <lineage>
        <taxon>Eukaryota</taxon>
        <taxon>Metazoa</taxon>
        <taxon>Chordata</taxon>
        <taxon>Tunicata</taxon>
        <taxon>Ascidiacea</taxon>
        <taxon>Phlebobranchia</taxon>
        <taxon>Cionidae</taxon>
        <taxon>Ciona</taxon>
    </lineage>
</organism>
<dbReference type="Proteomes" id="UP000008144">
    <property type="component" value="Chromosome 11"/>
</dbReference>
<reference evidence="3" key="2">
    <citation type="journal article" date="2008" name="Genome Biol.">
        <title>Improved genome assembly and evidence-based global gene model set for the chordate Ciona intestinalis: new insight into intron and operon populations.</title>
        <authorList>
            <person name="Satou Y."/>
            <person name="Mineta K."/>
            <person name="Ogasawara M."/>
            <person name="Sasakura Y."/>
            <person name="Shoguchi E."/>
            <person name="Ueno K."/>
            <person name="Yamada L."/>
            <person name="Matsumoto J."/>
            <person name="Wasserscheid J."/>
            <person name="Dewar K."/>
            <person name="Wiley G.B."/>
            <person name="Macmil S.L."/>
            <person name="Roe B.A."/>
            <person name="Zeller R.W."/>
            <person name="Hastings K.E."/>
            <person name="Lemaire P."/>
            <person name="Lindquist E."/>
            <person name="Endo T."/>
            <person name="Hotta K."/>
            <person name="Inaba K."/>
        </authorList>
    </citation>
    <scope>NUCLEOTIDE SEQUENCE [LARGE SCALE GENOMIC DNA]</scope>
    <source>
        <strain evidence="3">wild type</strain>
    </source>
</reference>
<dbReference type="InParanoid" id="H2XTB9"/>
<protein>
    <submittedName>
        <fullName evidence="3">Uncharacterized protein</fullName>
    </submittedName>
</protein>
<keyword evidence="2" id="KW-0812">Transmembrane</keyword>
<feature type="transmembrane region" description="Helical" evidence="2">
    <location>
        <begin position="12"/>
        <end position="29"/>
    </location>
</feature>
<accession>H2XTB9</accession>
<name>H2XTB9_CIOIN</name>